<evidence type="ECO:0000313" key="7">
    <source>
        <dbReference type="Proteomes" id="UP000318394"/>
    </source>
</evidence>
<evidence type="ECO:0000313" key="4">
    <source>
        <dbReference type="EMBL" id="TRB74149.1"/>
    </source>
</evidence>
<keyword evidence="1" id="KW-1133">Transmembrane helix</keyword>
<feature type="transmembrane region" description="Helical" evidence="1">
    <location>
        <begin position="66"/>
        <end position="83"/>
    </location>
</feature>
<gene>
    <name evidence="4" type="ORF">FEA53_08855</name>
    <name evidence="3" type="ORF">FEB89_08485</name>
    <name evidence="2" type="ORF">NCTC9380_00207</name>
</gene>
<dbReference type="KEGG" id="mhaq:WC39_06240"/>
<dbReference type="Proteomes" id="UP000254031">
    <property type="component" value="Unassembled WGS sequence"/>
</dbReference>
<dbReference type="Proteomes" id="UP000315164">
    <property type="component" value="Unassembled WGS sequence"/>
</dbReference>
<dbReference type="EMBL" id="VAJI01000016">
    <property type="protein sequence ID" value="TRB36787.1"/>
    <property type="molecule type" value="Genomic_DNA"/>
</dbReference>
<reference evidence="6 7" key="2">
    <citation type="journal article" date="2019" name="Vet. Microbiol.">
        <title>Genetic characterization of susceptible and multi-drug resistant Mannheimia haemolytica isolated from high-risk stocker calves prior to and after antimicrobial metaphylaxis.</title>
        <authorList>
            <person name="Snyder E.R."/>
            <person name="Alvarez-Narvaez S."/>
            <person name="Credille B.C."/>
        </authorList>
    </citation>
    <scope>NUCLEOTIDE SEQUENCE [LARGE SCALE GENOMIC DNA]</scope>
    <source>
        <strain evidence="4 6">UGA-R5-128-1</strain>
        <strain evidence="3 7">UGA-R7-163-1</strain>
    </source>
</reference>
<sequence>MEILFILLGLIGFGALLAIGFTTFAAIFGVVTTVFLSLLSLLANMVGLSIIVILISLYVLLPLNTFILIALIFSAILGFLCWYHSDRQSVNQ</sequence>
<keyword evidence="7" id="KW-1185">Reference proteome</keyword>
<keyword evidence="1" id="KW-0472">Membrane</keyword>
<keyword evidence="1" id="KW-0812">Transmembrane</keyword>
<evidence type="ECO:0000256" key="1">
    <source>
        <dbReference type="SAM" id="Phobius"/>
    </source>
</evidence>
<protein>
    <submittedName>
        <fullName evidence="4">Uncharacterized protein</fullName>
    </submittedName>
</protein>
<evidence type="ECO:0000313" key="5">
    <source>
        <dbReference type="Proteomes" id="UP000254031"/>
    </source>
</evidence>
<dbReference type="Proteomes" id="UP000318394">
    <property type="component" value="Unassembled WGS sequence"/>
</dbReference>
<dbReference type="EMBL" id="VAJB01000017">
    <property type="protein sequence ID" value="TRB74149.1"/>
    <property type="molecule type" value="Genomic_DNA"/>
</dbReference>
<organism evidence="4 6">
    <name type="scientific">Mannheimia haemolytica</name>
    <name type="common">Pasteurella haemolytica</name>
    <dbReference type="NCBI Taxonomy" id="75985"/>
    <lineage>
        <taxon>Bacteria</taxon>
        <taxon>Pseudomonadati</taxon>
        <taxon>Pseudomonadota</taxon>
        <taxon>Gammaproteobacteria</taxon>
        <taxon>Pasteurellales</taxon>
        <taxon>Pasteurellaceae</taxon>
        <taxon>Mannheimia</taxon>
    </lineage>
</organism>
<dbReference type="AlphaFoldDB" id="A0A248ZZ14"/>
<evidence type="ECO:0000313" key="6">
    <source>
        <dbReference type="Proteomes" id="UP000315164"/>
    </source>
</evidence>
<dbReference type="GeneID" id="67368901"/>
<dbReference type="KEGG" id="mhay:VK67_06245"/>
<dbReference type="EMBL" id="UGPL01000005">
    <property type="protein sequence ID" value="STY64927.1"/>
    <property type="molecule type" value="Genomic_DNA"/>
</dbReference>
<evidence type="ECO:0000313" key="3">
    <source>
        <dbReference type="EMBL" id="TRB36787.1"/>
    </source>
</evidence>
<evidence type="ECO:0000313" key="2">
    <source>
        <dbReference type="EMBL" id="STY64927.1"/>
    </source>
</evidence>
<feature type="transmembrane region" description="Helical" evidence="1">
    <location>
        <begin position="38"/>
        <end position="60"/>
    </location>
</feature>
<feature type="transmembrane region" description="Helical" evidence="1">
    <location>
        <begin position="6"/>
        <end position="31"/>
    </location>
</feature>
<accession>A0A248ZZ14</accession>
<proteinExistence type="predicted"/>
<reference evidence="2 5" key="1">
    <citation type="submission" date="2018-06" db="EMBL/GenBank/DDBJ databases">
        <authorList>
            <consortium name="Pathogen Informatics"/>
            <person name="Doyle S."/>
        </authorList>
    </citation>
    <scope>NUCLEOTIDE SEQUENCE [LARGE SCALE GENOMIC DNA]</scope>
    <source>
        <strain evidence="2 5">NCTC9380</strain>
    </source>
</reference>
<name>A0A248ZZ14_MANHA</name>
<dbReference type="RefSeq" id="WP_006248191.1">
    <property type="nucleotide sequence ID" value="NZ_CP011098.1"/>
</dbReference>